<protein>
    <submittedName>
        <fullName evidence="1">Uncharacterized protein</fullName>
    </submittedName>
</protein>
<comment type="caution">
    <text evidence="1">The sequence shown here is derived from an EMBL/GenBank/DDBJ whole genome shotgun (WGS) entry which is preliminary data.</text>
</comment>
<reference evidence="2" key="1">
    <citation type="submission" date="2023-07" db="EMBL/GenBank/DDBJ databases">
        <title>Functional and genomic diversity of the sorghum phyllosphere microbiome.</title>
        <authorList>
            <person name="Shade A."/>
        </authorList>
    </citation>
    <scope>NUCLEOTIDE SEQUENCE [LARGE SCALE GENOMIC DNA]</scope>
    <source>
        <strain evidence="2">SORGH_AS_0422</strain>
    </source>
</reference>
<accession>A0ABU3GZE1</accession>
<gene>
    <name evidence="1" type="ORF">QE417_004204</name>
</gene>
<evidence type="ECO:0000313" key="1">
    <source>
        <dbReference type="EMBL" id="MDT3405132.1"/>
    </source>
</evidence>
<organism evidence="1 2">
    <name type="scientific">Mucilaginibacter terrae</name>
    <dbReference type="NCBI Taxonomy" id="1955052"/>
    <lineage>
        <taxon>Bacteria</taxon>
        <taxon>Pseudomonadati</taxon>
        <taxon>Bacteroidota</taxon>
        <taxon>Sphingobacteriia</taxon>
        <taxon>Sphingobacteriales</taxon>
        <taxon>Sphingobacteriaceae</taxon>
        <taxon>Mucilaginibacter</taxon>
    </lineage>
</organism>
<dbReference type="Proteomes" id="UP001258315">
    <property type="component" value="Unassembled WGS sequence"/>
</dbReference>
<proteinExistence type="predicted"/>
<dbReference type="EMBL" id="JAVLVU010000001">
    <property type="protein sequence ID" value="MDT3405132.1"/>
    <property type="molecule type" value="Genomic_DNA"/>
</dbReference>
<evidence type="ECO:0000313" key="2">
    <source>
        <dbReference type="Proteomes" id="UP001258315"/>
    </source>
</evidence>
<dbReference type="RefSeq" id="WP_311953287.1">
    <property type="nucleotide sequence ID" value="NZ_JAVLVU010000001.1"/>
</dbReference>
<name>A0ABU3GZE1_9SPHI</name>
<keyword evidence="2" id="KW-1185">Reference proteome</keyword>
<sequence>MKIFDKEKPVLPGQSLRYLGKGFPGYVAGQPYMVFVAPHHGSQYLVEYNALRVVVNRRYVKVVG</sequence>